<evidence type="ECO:0000313" key="2">
    <source>
        <dbReference type="EnsemblPlants" id="cds.evm.model.01.1115"/>
    </source>
</evidence>
<dbReference type="EMBL" id="UZAU01000023">
    <property type="status" value="NOT_ANNOTATED_CDS"/>
    <property type="molecule type" value="Genomic_DNA"/>
</dbReference>
<feature type="domain" description="DUF4283" evidence="1">
    <location>
        <begin position="32"/>
        <end position="96"/>
    </location>
</feature>
<proteinExistence type="predicted"/>
<evidence type="ECO:0000259" key="1">
    <source>
        <dbReference type="Pfam" id="PF14111"/>
    </source>
</evidence>
<evidence type="ECO:0000313" key="3">
    <source>
        <dbReference type="Proteomes" id="UP000596661"/>
    </source>
</evidence>
<dbReference type="InterPro" id="IPR025558">
    <property type="entry name" value="DUF4283"/>
</dbReference>
<keyword evidence="3" id="KW-1185">Reference proteome</keyword>
<name>A0A803NFN0_CANSA</name>
<dbReference type="EnsemblPlants" id="evm.model.01.1115">
    <property type="protein sequence ID" value="cds.evm.model.01.1115"/>
    <property type="gene ID" value="evm.TU.01.1115"/>
</dbReference>
<organism evidence="2 3">
    <name type="scientific">Cannabis sativa</name>
    <name type="common">Hemp</name>
    <name type="synonym">Marijuana</name>
    <dbReference type="NCBI Taxonomy" id="3483"/>
    <lineage>
        <taxon>Eukaryota</taxon>
        <taxon>Viridiplantae</taxon>
        <taxon>Streptophyta</taxon>
        <taxon>Embryophyta</taxon>
        <taxon>Tracheophyta</taxon>
        <taxon>Spermatophyta</taxon>
        <taxon>Magnoliopsida</taxon>
        <taxon>eudicotyledons</taxon>
        <taxon>Gunneridae</taxon>
        <taxon>Pentapetalae</taxon>
        <taxon>rosids</taxon>
        <taxon>fabids</taxon>
        <taxon>Rosales</taxon>
        <taxon>Cannabaceae</taxon>
        <taxon>Cannabis</taxon>
    </lineage>
</organism>
<accession>A0A803NFN0</accession>
<dbReference type="Pfam" id="PF14111">
    <property type="entry name" value="DUF4283"/>
    <property type="match status" value="1"/>
</dbReference>
<dbReference type="AlphaFoldDB" id="A0A803NFN0"/>
<reference evidence="2" key="1">
    <citation type="submission" date="2018-11" db="EMBL/GenBank/DDBJ databases">
        <authorList>
            <person name="Grassa J C."/>
        </authorList>
    </citation>
    <scope>NUCLEOTIDE SEQUENCE [LARGE SCALE GENOMIC DNA]</scope>
</reference>
<dbReference type="Proteomes" id="UP000596661">
    <property type="component" value="Chromosome 1"/>
</dbReference>
<sequence length="96" mass="11208">MNPYVDKMKSKISLTKNESVVLSITDDGTEVEESHEFILVARILTNKKVWLSTFQRQIAEHWEGRFKVNIKEHHSDLFLLYFGCEGDLLRALDKEP</sequence>
<protein>
    <recommendedName>
        <fullName evidence="1">DUF4283 domain-containing protein</fullName>
    </recommendedName>
</protein>
<dbReference type="Gramene" id="evm.model.01.1115">
    <property type="protein sequence ID" value="cds.evm.model.01.1115"/>
    <property type="gene ID" value="evm.TU.01.1115"/>
</dbReference>
<reference evidence="2" key="2">
    <citation type="submission" date="2021-03" db="UniProtKB">
        <authorList>
            <consortium name="EnsemblPlants"/>
        </authorList>
    </citation>
    <scope>IDENTIFICATION</scope>
</reference>